<dbReference type="InterPro" id="IPR045738">
    <property type="entry name" value="DUF6088"/>
</dbReference>
<dbReference type="OrthoDB" id="573467at2"/>
<dbReference type="EMBL" id="CABPSN010000001">
    <property type="protein sequence ID" value="VVD78462.1"/>
    <property type="molecule type" value="Genomic_DNA"/>
</dbReference>
<dbReference type="RefSeq" id="WP_150574708.1">
    <property type="nucleotide sequence ID" value="NZ_CABPSN010000001.1"/>
</dbReference>
<proteinExistence type="predicted"/>
<dbReference type="AlphaFoldDB" id="A0A5E4SU10"/>
<organism evidence="1 2">
    <name type="scientific">Pandoraea aquatica</name>
    <dbReference type="NCBI Taxonomy" id="2508290"/>
    <lineage>
        <taxon>Bacteria</taxon>
        <taxon>Pseudomonadati</taxon>
        <taxon>Pseudomonadota</taxon>
        <taxon>Betaproteobacteria</taxon>
        <taxon>Burkholderiales</taxon>
        <taxon>Burkholderiaceae</taxon>
        <taxon>Pandoraea</taxon>
    </lineage>
</organism>
<dbReference type="Pfam" id="PF19570">
    <property type="entry name" value="DUF6088"/>
    <property type="match status" value="1"/>
</dbReference>
<dbReference type="Proteomes" id="UP000366819">
    <property type="component" value="Unassembled WGS sequence"/>
</dbReference>
<evidence type="ECO:0008006" key="3">
    <source>
        <dbReference type="Google" id="ProtNLM"/>
    </source>
</evidence>
<keyword evidence="2" id="KW-1185">Reference proteome</keyword>
<accession>A0A5E4SU10</accession>
<name>A0A5E4SU10_9BURK</name>
<reference evidence="1 2" key="1">
    <citation type="submission" date="2019-08" db="EMBL/GenBank/DDBJ databases">
        <authorList>
            <person name="Peeters C."/>
        </authorList>
    </citation>
    <scope>NUCLEOTIDE SEQUENCE [LARGE SCALE GENOMIC DNA]</scope>
    <source>
        <strain evidence="1 2">LMG 31011</strain>
    </source>
</reference>
<evidence type="ECO:0000313" key="2">
    <source>
        <dbReference type="Proteomes" id="UP000366819"/>
    </source>
</evidence>
<gene>
    <name evidence="1" type="ORF">PAQ31011_01005</name>
</gene>
<protein>
    <recommendedName>
        <fullName evidence="3">S-adenosylhomocysteine hydrolase</fullName>
    </recommendedName>
</protein>
<sequence>MNLKDKLTSSLRKRRSDVFLRADFAGLGSEAQLSRALRELVDAGTIVKLGVGVYAKAKPSALSGKPIPVRPVEVLAPQVFKRLGVKTYPSRLVAAYNAGATTQLPANVVINTGNRRIARKLGFGRQFIQYENNFESAI</sequence>
<evidence type="ECO:0000313" key="1">
    <source>
        <dbReference type="EMBL" id="VVD78462.1"/>
    </source>
</evidence>